<evidence type="ECO:0000259" key="6">
    <source>
        <dbReference type="PROSITE" id="PS50600"/>
    </source>
</evidence>
<reference evidence="7 8" key="1">
    <citation type="journal article" date="2012" name="MBio">
        <title>Comparative genome analysis of three eukaryotic parasites with differing abilities to transform leukocytes reveals key mediators of Theileria-induced leukocyte transformation.</title>
        <authorList>
            <person name="Hayashida K."/>
            <person name="Hara Y."/>
            <person name="Abe T."/>
            <person name="Yamasaki C."/>
            <person name="Toyoda A."/>
            <person name="Kosuge T."/>
            <person name="Suzuki Y."/>
            <person name="Sato Y."/>
            <person name="Kawashima S."/>
            <person name="Katayama T."/>
            <person name="Wakaguri H."/>
            <person name="Inoue N."/>
            <person name="Homma K."/>
            <person name="Tada-Umezaki M."/>
            <person name="Yagi Y."/>
            <person name="Fujii Y."/>
            <person name="Habara T."/>
            <person name="Kanehisa M."/>
            <person name="Watanabe H."/>
            <person name="Ito K."/>
            <person name="Gojobori T."/>
            <person name="Sugawara H."/>
            <person name="Imanishi T."/>
            <person name="Weir W."/>
            <person name="Gardner M."/>
            <person name="Pain A."/>
            <person name="Shiels B."/>
            <person name="Hattori M."/>
            <person name="Nene V."/>
            <person name="Sugimoto C."/>
        </authorList>
    </citation>
    <scope>NUCLEOTIDE SEQUENCE [LARGE SCALE GENOMIC DNA]</scope>
    <source>
        <strain evidence="7 8">Shintoku</strain>
    </source>
</reference>
<dbReference type="SUPFAM" id="SSF54001">
    <property type="entry name" value="Cysteine proteinases"/>
    <property type="match status" value="1"/>
</dbReference>
<dbReference type="GO" id="GO:0016929">
    <property type="term" value="F:deSUMOylase activity"/>
    <property type="evidence" value="ECO:0007669"/>
    <property type="project" value="TreeGrafter"/>
</dbReference>
<dbReference type="PANTHER" id="PTHR12606">
    <property type="entry name" value="SENTRIN/SUMO-SPECIFIC PROTEASE"/>
    <property type="match status" value="1"/>
</dbReference>
<dbReference type="VEuPathDB" id="PiroplasmaDB:TOT_040000724"/>
<dbReference type="STRING" id="869250.J7MC88"/>
<dbReference type="PANTHER" id="PTHR12606:SF1">
    <property type="entry name" value="UBIQUITIN-LIKE-SPECIFIC PROTEASE 1A"/>
    <property type="match status" value="1"/>
</dbReference>
<gene>
    <name evidence="7" type="ORF">TOT_040000724</name>
</gene>
<dbReference type="Gene3D" id="3.40.395.10">
    <property type="entry name" value="Adenoviral Proteinase, Chain A"/>
    <property type="match status" value="1"/>
</dbReference>
<dbReference type="GeneID" id="20716770"/>
<dbReference type="InterPro" id="IPR038765">
    <property type="entry name" value="Papain-like_cys_pep_sf"/>
</dbReference>
<evidence type="ECO:0000313" key="8">
    <source>
        <dbReference type="Proteomes" id="UP000003786"/>
    </source>
</evidence>
<protein>
    <recommendedName>
        <fullName evidence="6">Ubiquitin-like protease family profile domain-containing protein</fullName>
    </recommendedName>
</protein>
<dbReference type="Proteomes" id="UP000003786">
    <property type="component" value="Chromosome 4"/>
</dbReference>
<proteinExistence type="inferred from homology"/>
<evidence type="ECO:0000313" key="7">
    <source>
        <dbReference type="EMBL" id="BAM42357.1"/>
    </source>
</evidence>
<dbReference type="RefSeq" id="XP_009692658.1">
    <property type="nucleotide sequence ID" value="XM_009694363.1"/>
</dbReference>
<evidence type="ECO:0000256" key="3">
    <source>
        <dbReference type="ARBA" id="ARBA00022801"/>
    </source>
</evidence>
<feature type="domain" description="Ubiquitin-like protease family profile" evidence="6">
    <location>
        <begin position="286"/>
        <end position="469"/>
    </location>
</feature>
<keyword evidence="4" id="KW-0788">Thiol protease</keyword>
<dbReference type="InterPro" id="IPR003653">
    <property type="entry name" value="Peptidase_C48_C"/>
</dbReference>
<dbReference type="GO" id="GO:0005634">
    <property type="term" value="C:nucleus"/>
    <property type="evidence" value="ECO:0007669"/>
    <property type="project" value="TreeGrafter"/>
</dbReference>
<feature type="region of interest" description="Disordered" evidence="5">
    <location>
        <begin position="136"/>
        <end position="157"/>
    </location>
</feature>
<organism evidence="7 8">
    <name type="scientific">Theileria orientalis strain Shintoku</name>
    <dbReference type="NCBI Taxonomy" id="869250"/>
    <lineage>
        <taxon>Eukaryota</taxon>
        <taxon>Sar</taxon>
        <taxon>Alveolata</taxon>
        <taxon>Apicomplexa</taxon>
        <taxon>Aconoidasida</taxon>
        <taxon>Piroplasmida</taxon>
        <taxon>Theileriidae</taxon>
        <taxon>Theileria</taxon>
    </lineage>
</organism>
<name>J7MC88_THEOR</name>
<dbReference type="GO" id="GO:0006508">
    <property type="term" value="P:proteolysis"/>
    <property type="evidence" value="ECO:0007669"/>
    <property type="project" value="UniProtKB-KW"/>
</dbReference>
<dbReference type="EMBL" id="AP011949">
    <property type="protein sequence ID" value="BAM42357.1"/>
    <property type="molecule type" value="Genomic_DNA"/>
</dbReference>
<dbReference type="KEGG" id="tot:TOT_040000724"/>
<dbReference type="PROSITE" id="PS50600">
    <property type="entry name" value="ULP_PROTEASE"/>
    <property type="match status" value="1"/>
</dbReference>
<evidence type="ECO:0000256" key="5">
    <source>
        <dbReference type="SAM" id="MobiDB-lite"/>
    </source>
</evidence>
<dbReference type="GO" id="GO:0016926">
    <property type="term" value="P:protein desumoylation"/>
    <property type="evidence" value="ECO:0007669"/>
    <property type="project" value="TreeGrafter"/>
</dbReference>
<dbReference type="eggNOG" id="KOG0778">
    <property type="taxonomic scope" value="Eukaryota"/>
</dbReference>
<evidence type="ECO:0000256" key="2">
    <source>
        <dbReference type="ARBA" id="ARBA00022670"/>
    </source>
</evidence>
<keyword evidence="8" id="KW-1185">Reference proteome</keyword>
<sequence length="500" mass="58743">MEVDCKKCYKNISSKDGLCSECRLNSDESQGFFGKFSHLYNTILGLALKPNENINNSRFDENLKENKRHDGFFRRIKSFYRNVGEDEPEESDHSESTNIVETNDQNEESADRDWYIPSINRNMSIVKRVTWADQGEESSSNPVDAGPAQGSYYPLESGTKWDRSLSREANDAEQEIISSMSSLGLRRMGKELKKINKEFSKSMHLAARLKEKLTKKDHKPCEYDYLPKEGEGDNNLWRLKPKDEEEYQKLLFFREAPLRKYGAEELSRSMERAMNSRGRIVERFGIEINRINIKCLFDTNWLNDEVINFYMFMLQEQSERARAKQRLPSCYFFNTYFFPTLCGYGVQGLHYDYRSVARWTKRKKVNVFERDLLIVPVHVNEVHWALGVLDMRRGSRRIMIFDSLGGKNPRWFRTIRRWLIDEHKDKLKRPLEEIGDWRIPMNYTAEPYAPRQNNNYDCGVFLCQFAKGITFATGFGFAKESSQYLRNSMVHEILRAQVEV</sequence>
<accession>J7MC88</accession>
<evidence type="ECO:0000256" key="4">
    <source>
        <dbReference type="ARBA" id="ARBA00022807"/>
    </source>
</evidence>
<evidence type="ECO:0000256" key="1">
    <source>
        <dbReference type="ARBA" id="ARBA00005234"/>
    </source>
</evidence>
<keyword evidence="3" id="KW-0378">Hydrolase</keyword>
<keyword evidence="2" id="KW-0645">Protease</keyword>
<dbReference type="AlphaFoldDB" id="J7MC88"/>
<comment type="similarity">
    <text evidence="1">Belongs to the peptidase C48 family.</text>
</comment>
<dbReference type="Pfam" id="PF02902">
    <property type="entry name" value="Peptidase_C48"/>
    <property type="match status" value="1"/>
</dbReference>
<dbReference type="OrthoDB" id="198735at2759"/>
<feature type="region of interest" description="Disordered" evidence="5">
    <location>
        <begin position="84"/>
        <end position="114"/>
    </location>
</feature>